<keyword evidence="4" id="KW-0812">Transmembrane</keyword>
<dbReference type="SMART" id="SM00382">
    <property type="entry name" value="AAA"/>
    <property type="match status" value="1"/>
</dbReference>
<dbReference type="CDD" id="cd03250">
    <property type="entry name" value="ABCC_MRP_domain1"/>
    <property type="match status" value="1"/>
</dbReference>
<dbReference type="Gene3D" id="3.40.50.300">
    <property type="entry name" value="P-loop containing nucleotide triphosphate hydrolases"/>
    <property type="match status" value="1"/>
</dbReference>
<evidence type="ECO:0000256" key="7">
    <source>
        <dbReference type="ARBA" id="ARBA00022840"/>
    </source>
</evidence>
<evidence type="ECO:0000256" key="4">
    <source>
        <dbReference type="ARBA" id="ARBA00022692"/>
    </source>
</evidence>
<dbReference type="SUPFAM" id="SSF52540">
    <property type="entry name" value="P-loop containing nucleoside triphosphate hydrolases"/>
    <property type="match status" value="1"/>
</dbReference>
<dbReference type="InterPro" id="IPR027417">
    <property type="entry name" value="P-loop_NTPase"/>
</dbReference>
<dbReference type="PROSITE" id="PS50893">
    <property type="entry name" value="ABC_TRANSPORTER_2"/>
    <property type="match status" value="1"/>
</dbReference>
<evidence type="ECO:0000313" key="12">
    <source>
        <dbReference type="Proteomes" id="UP000036681"/>
    </source>
</evidence>
<dbReference type="PANTHER" id="PTHR24223:SF456">
    <property type="entry name" value="MULTIDRUG RESISTANCE-ASSOCIATED PROTEIN LETHAL(2)03659"/>
    <property type="match status" value="1"/>
</dbReference>
<dbReference type="InterPro" id="IPR003593">
    <property type="entry name" value="AAA+_ATPase"/>
</dbReference>
<keyword evidence="6" id="KW-0547">Nucleotide-binding</keyword>
<dbReference type="InterPro" id="IPR017871">
    <property type="entry name" value="ABC_transporter-like_CS"/>
</dbReference>
<dbReference type="GO" id="GO:0016020">
    <property type="term" value="C:membrane"/>
    <property type="evidence" value="ECO:0007669"/>
    <property type="project" value="UniProtKB-SubCell"/>
</dbReference>
<evidence type="ECO:0000256" key="10">
    <source>
        <dbReference type="SAM" id="MobiDB-lite"/>
    </source>
</evidence>
<feature type="region of interest" description="Disordered" evidence="10">
    <location>
        <begin position="266"/>
        <end position="285"/>
    </location>
</feature>
<feature type="region of interest" description="Disordered" evidence="10">
    <location>
        <begin position="310"/>
        <end position="330"/>
    </location>
</feature>
<comment type="subcellular location">
    <subcellularLocation>
        <location evidence="1">Membrane</location>
        <topology evidence="1">Multi-pass membrane protein</topology>
    </subcellularLocation>
</comment>
<dbReference type="GO" id="GO:0016887">
    <property type="term" value="F:ATP hydrolysis activity"/>
    <property type="evidence" value="ECO:0007669"/>
    <property type="project" value="InterPro"/>
</dbReference>
<dbReference type="PANTHER" id="PTHR24223">
    <property type="entry name" value="ATP-BINDING CASSETTE SUB-FAMILY C"/>
    <property type="match status" value="1"/>
</dbReference>
<keyword evidence="12" id="KW-1185">Reference proteome</keyword>
<dbReference type="Proteomes" id="UP000036681">
    <property type="component" value="Unplaced"/>
</dbReference>
<evidence type="ECO:0000259" key="11">
    <source>
        <dbReference type="PROSITE" id="PS50893"/>
    </source>
</evidence>
<evidence type="ECO:0000256" key="9">
    <source>
        <dbReference type="ARBA" id="ARBA00023136"/>
    </source>
</evidence>
<feature type="domain" description="ABC transporter" evidence="11">
    <location>
        <begin position="1"/>
        <end position="223"/>
    </location>
</feature>
<organism evidence="12 13">
    <name type="scientific">Ascaris lumbricoides</name>
    <name type="common">Giant roundworm</name>
    <dbReference type="NCBI Taxonomy" id="6252"/>
    <lineage>
        <taxon>Eukaryota</taxon>
        <taxon>Metazoa</taxon>
        <taxon>Ecdysozoa</taxon>
        <taxon>Nematoda</taxon>
        <taxon>Chromadorea</taxon>
        <taxon>Rhabditida</taxon>
        <taxon>Spirurina</taxon>
        <taxon>Ascaridomorpha</taxon>
        <taxon>Ascaridoidea</taxon>
        <taxon>Ascarididae</taxon>
        <taxon>Ascaris</taxon>
    </lineage>
</organism>
<reference evidence="13" key="1">
    <citation type="submission" date="2017-02" db="UniProtKB">
        <authorList>
            <consortium name="WormBaseParasite"/>
        </authorList>
    </citation>
    <scope>IDENTIFICATION</scope>
</reference>
<dbReference type="AlphaFoldDB" id="A0A0M3IDA4"/>
<proteinExistence type="inferred from homology"/>
<dbReference type="Pfam" id="PF00005">
    <property type="entry name" value="ABC_tran"/>
    <property type="match status" value="1"/>
</dbReference>
<evidence type="ECO:0000256" key="6">
    <source>
        <dbReference type="ARBA" id="ARBA00022741"/>
    </source>
</evidence>
<evidence type="ECO:0000256" key="8">
    <source>
        <dbReference type="ARBA" id="ARBA00022989"/>
    </source>
</evidence>
<name>A0A0M3IDA4_ASCLU</name>
<evidence type="ECO:0000256" key="2">
    <source>
        <dbReference type="ARBA" id="ARBA00009726"/>
    </source>
</evidence>
<dbReference type="InterPro" id="IPR050173">
    <property type="entry name" value="ABC_transporter_C-like"/>
</dbReference>
<evidence type="ECO:0000256" key="1">
    <source>
        <dbReference type="ARBA" id="ARBA00004141"/>
    </source>
</evidence>
<keyword evidence="3" id="KW-0813">Transport</keyword>
<sequence length="355" mass="39645">MYFDVFKADDSSEAAVAVKNISLSARPGQLIAVVGPVGCGKSSLLSSILRETRRVSGSMVVNGRLAYASQDAWIFSGSIRDNILFGEPYDEKRYQEAIRVCALNKDLSQLPNGDRTLVGDRGHSLSGGQKARVSLARAIYRNSDIYLLDDPLSAVDSAVGRYLFDKCIMGFLKPKVTILVTHQVQYLRNADRILLMRGGEVVASGTINQLKHLSTFADILQETAETYSRRASETESLTPHSPQKIIYEMEEIFEDDDDTVIPTSEETAETYSRRASETESLTPHSPQKIIYEMEEIFEDDDDTVIPTSEETAETYSRRASETESLTPHSPQKIIYEMEEIFEDDDDTIIPTSEVK</sequence>
<dbReference type="FunFam" id="3.40.50.300:FF:000973">
    <property type="entry name" value="Multidrug resistance-associated protein 4"/>
    <property type="match status" value="1"/>
</dbReference>
<keyword evidence="5" id="KW-0677">Repeat</keyword>
<dbReference type="InterPro" id="IPR003439">
    <property type="entry name" value="ABC_transporter-like_ATP-bd"/>
</dbReference>
<dbReference type="PROSITE" id="PS00211">
    <property type="entry name" value="ABC_TRANSPORTER_1"/>
    <property type="match status" value="1"/>
</dbReference>
<evidence type="ECO:0000256" key="5">
    <source>
        <dbReference type="ARBA" id="ARBA00022737"/>
    </source>
</evidence>
<keyword evidence="7" id="KW-0067">ATP-binding</keyword>
<comment type="similarity">
    <text evidence="2">Belongs to the ABC transporter superfamily. ABCC family. Conjugate transporter (TC 3.A.1.208) subfamily.</text>
</comment>
<keyword evidence="8" id="KW-1133">Transmembrane helix</keyword>
<protein>
    <submittedName>
        <fullName evidence="13">ABC transporter domain-containing protein</fullName>
    </submittedName>
</protein>
<dbReference type="WBParaSite" id="ALUE_0001598401-mRNA-1">
    <property type="protein sequence ID" value="ALUE_0001598401-mRNA-1"/>
    <property type="gene ID" value="ALUE_0001598401"/>
</dbReference>
<evidence type="ECO:0000313" key="13">
    <source>
        <dbReference type="WBParaSite" id="ALUE_0001598401-mRNA-1"/>
    </source>
</evidence>
<accession>A0A0M3IDA4</accession>
<dbReference type="GO" id="GO:0042626">
    <property type="term" value="F:ATPase-coupled transmembrane transporter activity"/>
    <property type="evidence" value="ECO:0007669"/>
    <property type="project" value="TreeGrafter"/>
</dbReference>
<evidence type="ECO:0000256" key="3">
    <source>
        <dbReference type="ARBA" id="ARBA00022448"/>
    </source>
</evidence>
<keyword evidence="9" id="KW-0472">Membrane</keyword>
<dbReference type="GO" id="GO:0005524">
    <property type="term" value="F:ATP binding"/>
    <property type="evidence" value="ECO:0007669"/>
    <property type="project" value="UniProtKB-KW"/>
</dbReference>